<accession>A0A024B1U8</accession>
<dbReference type="PANTHER" id="PTHR30337">
    <property type="entry name" value="COMPONENT OF ATP-DEPENDENT DSDNA EXONUCLEASE"/>
    <property type="match status" value="1"/>
</dbReference>
<feature type="domain" description="Calcineurin-like phosphoesterase" evidence="1">
    <location>
        <begin position="5"/>
        <end position="215"/>
    </location>
</feature>
<evidence type="ECO:0000259" key="1">
    <source>
        <dbReference type="Pfam" id="PF00149"/>
    </source>
</evidence>
<evidence type="ECO:0000313" key="3">
    <source>
        <dbReference type="Proteomes" id="UP000026900"/>
    </source>
</evidence>
<dbReference type="Proteomes" id="UP000026900">
    <property type="component" value="Segment"/>
</dbReference>
<dbReference type="KEGG" id="vg:19526118"/>
<dbReference type="GeneID" id="19526118"/>
<sequence length="365" mass="42265">MRNNIICFSDFHWHNWSTFAKPQIFTYNGKEIEATDRLVAQWNTIDKIFELADEHNAHIVFAGDYYHARKRVESLVFNMGFNAIKENMDKRPDIELFMVVGNHDQSDSSRIPEHSLEQFKAINNVFVLDDFQSFQTDSVVIYPVSYSDDVDFVKEQIDRFAVEAEQEERLTMLVAHLGVDGSETGRHSHRLGGAFSIADLNPDSFTYIVLGHYHKRQYIGKWDSVFYCGNTLQESFSDEGQVKGVFLVNGEYYEKPIFIEIPNKQFITITEIDENTEQTVKDHYVRFVIPQELAVEVAAITEDVPTARIEVQREFKSEVRIDIKVDSTEEDIVDAYTDEFFTHTKSKALAIIKEAKQRKAEIDNE</sequence>
<keyword evidence="3" id="KW-1185">Reference proteome</keyword>
<dbReference type="PANTHER" id="PTHR30337:SF0">
    <property type="entry name" value="NUCLEASE SBCCD SUBUNIT D"/>
    <property type="match status" value="1"/>
</dbReference>
<dbReference type="Pfam" id="PF00149">
    <property type="entry name" value="Metallophos"/>
    <property type="match status" value="1"/>
</dbReference>
<organism evidence="2 3">
    <name type="scientific">Bacillus phage Hakuna</name>
    <dbReference type="NCBI Taxonomy" id="1486659"/>
    <lineage>
        <taxon>Viruses</taxon>
        <taxon>Duplodnaviria</taxon>
        <taxon>Heunggongvirae</taxon>
        <taxon>Uroviricota</taxon>
        <taxon>Caudoviricetes</taxon>
        <taxon>Herelleviridae</taxon>
        <taxon>Bastillevirinae</taxon>
        <taxon>Wphvirus</taxon>
        <taxon>Wphvirus hakuna</taxon>
    </lineage>
</organism>
<dbReference type="Gene3D" id="3.60.21.10">
    <property type="match status" value="1"/>
</dbReference>
<protein>
    <submittedName>
        <fullName evidence="2">Exonuclease II</fullName>
    </submittedName>
</protein>
<proteinExistence type="predicted"/>
<dbReference type="EMBL" id="KJ489399">
    <property type="protein sequence ID" value="AHZ10136.1"/>
    <property type="molecule type" value="Genomic_DNA"/>
</dbReference>
<keyword evidence="2" id="KW-0378">Hydrolase</keyword>
<dbReference type="SUPFAM" id="SSF56300">
    <property type="entry name" value="Metallo-dependent phosphatases"/>
    <property type="match status" value="1"/>
</dbReference>
<keyword evidence="2" id="KW-0269">Exonuclease</keyword>
<evidence type="ECO:0000313" key="2">
    <source>
        <dbReference type="EMBL" id="AHZ10136.1"/>
    </source>
</evidence>
<dbReference type="InterPro" id="IPR029052">
    <property type="entry name" value="Metallo-depent_PP-like"/>
</dbReference>
<dbReference type="GO" id="GO:0004527">
    <property type="term" value="F:exonuclease activity"/>
    <property type="evidence" value="ECO:0007669"/>
    <property type="project" value="UniProtKB-KW"/>
</dbReference>
<keyword evidence="2" id="KW-0540">Nuclease</keyword>
<dbReference type="InterPro" id="IPR004843">
    <property type="entry name" value="Calcineurin-like_PHP"/>
</dbReference>
<dbReference type="RefSeq" id="YP_009036567.1">
    <property type="nucleotide sequence ID" value="NC_024213.1"/>
</dbReference>
<name>A0A024B1U8_9CAUD</name>
<dbReference type="InterPro" id="IPR050535">
    <property type="entry name" value="DNA_Repair-Maintenance_Comp"/>
</dbReference>
<reference evidence="3" key="1">
    <citation type="submission" date="2014-09" db="EMBL/GenBank/DDBJ databases">
        <authorList>
            <person name="Sauder A.B."/>
            <person name="McKenzie Q.R."/>
            <person name="Temple L.M."/>
            <person name="Alexis B.K."/>
            <person name="Al-Atrache Z."/>
            <person name="Lewis L.O."/>
            <person name="Loesser-Casey K.E."/>
            <person name="Mitchell K.J."/>
        </authorList>
    </citation>
    <scope>NUCLEOTIDE SEQUENCE [LARGE SCALE GENOMIC DNA]</scope>
</reference>